<dbReference type="Proteomes" id="UP000000657">
    <property type="component" value="Chromosome"/>
</dbReference>
<dbReference type="HOGENOM" id="CLU_2522692_0_0_11"/>
<organism evidence="1 2">
    <name type="scientific">Frankia alni (strain DSM 45986 / CECT 9034 / ACN14a)</name>
    <dbReference type="NCBI Taxonomy" id="326424"/>
    <lineage>
        <taxon>Bacteria</taxon>
        <taxon>Bacillati</taxon>
        <taxon>Actinomycetota</taxon>
        <taxon>Actinomycetes</taxon>
        <taxon>Frankiales</taxon>
        <taxon>Frankiaceae</taxon>
        <taxon>Frankia</taxon>
    </lineage>
</organism>
<protein>
    <submittedName>
        <fullName evidence="1">Uncharacterized protein</fullName>
    </submittedName>
</protein>
<evidence type="ECO:0000313" key="2">
    <source>
        <dbReference type="Proteomes" id="UP000000657"/>
    </source>
</evidence>
<keyword evidence="2" id="KW-1185">Reference proteome</keyword>
<evidence type="ECO:0000313" key="1">
    <source>
        <dbReference type="EMBL" id="CAJ61433.1"/>
    </source>
</evidence>
<dbReference type="EMBL" id="CT573213">
    <property type="protein sequence ID" value="CAJ61433.1"/>
    <property type="molecule type" value="Genomic_DNA"/>
</dbReference>
<dbReference type="AlphaFoldDB" id="Q0RM19"/>
<name>Q0RM19_FRAAA</name>
<proteinExistence type="predicted"/>
<reference evidence="1 2" key="1">
    <citation type="journal article" date="2007" name="Genome Res.">
        <title>Genome characteristics of facultatively symbiotic Frankia sp. strains reflect host range and host plant biogeography.</title>
        <authorList>
            <person name="Normand P."/>
            <person name="Lapierre P."/>
            <person name="Tisa L.S."/>
            <person name="Gogarten J.P."/>
            <person name="Alloisio N."/>
            <person name="Bagnarol E."/>
            <person name="Bassi C.A."/>
            <person name="Berry A.M."/>
            <person name="Bickhart D.M."/>
            <person name="Choisne N."/>
            <person name="Couloux A."/>
            <person name="Cournoyer B."/>
            <person name="Cruveiller S."/>
            <person name="Daubin V."/>
            <person name="Demange N."/>
            <person name="Francino M.P."/>
            <person name="Goltsman E."/>
            <person name="Huang Y."/>
            <person name="Kopp O.R."/>
            <person name="Labarre L."/>
            <person name="Lapidus A."/>
            <person name="Lavire C."/>
            <person name="Marechal J."/>
            <person name="Martinez M."/>
            <person name="Mastronunzio J.E."/>
            <person name="Mullin B.C."/>
            <person name="Niemann J."/>
            <person name="Pujic P."/>
            <person name="Rawnsley T."/>
            <person name="Rouy Z."/>
            <person name="Schenowitz C."/>
            <person name="Sellstedt A."/>
            <person name="Tavares F."/>
            <person name="Tomkins J.P."/>
            <person name="Vallenet D."/>
            <person name="Valverde C."/>
            <person name="Wall L.G."/>
            <person name="Wang Y."/>
            <person name="Medigue C."/>
            <person name="Benson D.R."/>
        </authorList>
    </citation>
    <scope>NUCLEOTIDE SEQUENCE [LARGE SCALE GENOMIC DNA]</scope>
    <source>
        <strain evidence="2">DSM 45986 / CECT 9034 / ACN14a</strain>
    </source>
</reference>
<dbReference type="KEGG" id="fal:FRAAL2789"/>
<sequence length="84" mass="9394">MRRMQGEVGVATPQTVQPRALLYIEDVGAQLGKSPDAMHQWLHRWRQGLTSAEPPPMVKIDGRRLACTPESFAAWIRRKAAEAA</sequence>
<accession>Q0RM19</accession>
<gene>
    <name evidence="1" type="ordered locus">FRAAL2789</name>
</gene>